<feature type="compositionally biased region" description="Polar residues" evidence="1">
    <location>
        <begin position="119"/>
        <end position="131"/>
    </location>
</feature>
<keyword evidence="4" id="KW-1185">Reference proteome</keyword>
<keyword evidence="2" id="KW-0812">Transmembrane</keyword>
<dbReference type="EMBL" id="JACEIP010000003">
    <property type="protein sequence ID" value="MBA4541988.1"/>
    <property type="molecule type" value="Genomic_DNA"/>
</dbReference>
<evidence type="ECO:0008006" key="5">
    <source>
        <dbReference type="Google" id="ProtNLM"/>
    </source>
</evidence>
<comment type="caution">
    <text evidence="3">The sequence shown here is derived from an EMBL/GenBank/DDBJ whole genome shotgun (WGS) entry which is preliminary data.</text>
</comment>
<accession>A0A7W1X8F8</accession>
<dbReference type="AlphaFoldDB" id="A0A7W1X8F8"/>
<evidence type="ECO:0000256" key="1">
    <source>
        <dbReference type="SAM" id="MobiDB-lite"/>
    </source>
</evidence>
<evidence type="ECO:0000313" key="4">
    <source>
        <dbReference type="Proteomes" id="UP000530514"/>
    </source>
</evidence>
<feature type="transmembrane region" description="Helical" evidence="2">
    <location>
        <begin position="6"/>
        <end position="22"/>
    </location>
</feature>
<reference evidence="3 4" key="1">
    <citation type="submission" date="2020-07" db="EMBL/GenBank/DDBJ databases">
        <authorList>
            <person name="Feng H."/>
        </authorList>
    </citation>
    <scope>NUCLEOTIDE SEQUENCE [LARGE SCALE GENOMIC DNA]</scope>
    <source>
        <strain evidence="4">s-11</strain>
    </source>
</reference>
<gene>
    <name evidence="3" type="ORF">H1164_03600</name>
</gene>
<evidence type="ECO:0000256" key="2">
    <source>
        <dbReference type="SAM" id="Phobius"/>
    </source>
</evidence>
<organism evidence="3 4">
    <name type="scientific">Thermoactinomyces daqus</name>
    <dbReference type="NCBI Taxonomy" id="1329516"/>
    <lineage>
        <taxon>Bacteria</taxon>
        <taxon>Bacillati</taxon>
        <taxon>Bacillota</taxon>
        <taxon>Bacilli</taxon>
        <taxon>Bacillales</taxon>
        <taxon>Thermoactinomycetaceae</taxon>
        <taxon>Thermoactinomyces</taxon>
    </lineage>
</organism>
<keyword evidence="2" id="KW-0472">Membrane</keyword>
<keyword evidence="2" id="KW-1133">Transmembrane helix</keyword>
<feature type="transmembrane region" description="Helical" evidence="2">
    <location>
        <begin position="34"/>
        <end position="53"/>
    </location>
</feature>
<dbReference type="Proteomes" id="UP000530514">
    <property type="component" value="Unassembled WGS sequence"/>
</dbReference>
<dbReference type="RefSeq" id="WP_052154109.1">
    <property type="nucleotide sequence ID" value="NZ_JACEIP010000003.1"/>
</dbReference>
<feature type="region of interest" description="Disordered" evidence="1">
    <location>
        <begin position="110"/>
        <end position="131"/>
    </location>
</feature>
<sequence>MFDVQIFGVSAVGAIVAVCALLKDVGFPQKYSPVVAVVLGALTGVFLIDPGNWQQGLIDGLALGLSAVGVHSGVKNVREGISNLLKKPDSINVQLTKPIEKELANTLENKIKSAEAATPEQSADPQAQPQQ</sequence>
<proteinExistence type="predicted"/>
<evidence type="ECO:0000313" key="3">
    <source>
        <dbReference type="EMBL" id="MBA4541988.1"/>
    </source>
</evidence>
<name>A0A7W1X8F8_9BACL</name>
<protein>
    <recommendedName>
        <fullName evidence="5">Holin</fullName>
    </recommendedName>
</protein>